<dbReference type="SUPFAM" id="SSF48498">
    <property type="entry name" value="Tetracyclin repressor-like, C-terminal domain"/>
    <property type="match status" value="1"/>
</dbReference>
<accession>A0A2T6BYW8</accession>
<name>A0A2T6BYW8_9BACL</name>
<dbReference type="RefSeq" id="WP_170109533.1">
    <property type="nucleotide sequence ID" value="NZ_QBKR01000007.1"/>
</dbReference>
<evidence type="ECO:0000256" key="2">
    <source>
        <dbReference type="PROSITE-ProRule" id="PRU00335"/>
    </source>
</evidence>
<dbReference type="GO" id="GO:0003677">
    <property type="term" value="F:DNA binding"/>
    <property type="evidence" value="ECO:0007669"/>
    <property type="project" value="UniProtKB-UniRule"/>
</dbReference>
<organism evidence="4 5">
    <name type="scientific">Melghirimyces profundicolus</name>
    <dbReference type="NCBI Taxonomy" id="1242148"/>
    <lineage>
        <taxon>Bacteria</taxon>
        <taxon>Bacillati</taxon>
        <taxon>Bacillota</taxon>
        <taxon>Bacilli</taxon>
        <taxon>Bacillales</taxon>
        <taxon>Thermoactinomycetaceae</taxon>
        <taxon>Melghirimyces</taxon>
    </lineage>
</organism>
<evidence type="ECO:0000313" key="5">
    <source>
        <dbReference type="Proteomes" id="UP000244240"/>
    </source>
</evidence>
<feature type="domain" description="HTH tetR-type" evidence="3">
    <location>
        <begin position="10"/>
        <end position="70"/>
    </location>
</feature>
<dbReference type="AlphaFoldDB" id="A0A2T6BYW8"/>
<keyword evidence="5" id="KW-1185">Reference proteome</keyword>
<comment type="caution">
    <text evidence="4">The sequence shown here is derived from an EMBL/GenBank/DDBJ whole genome shotgun (WGS) entry which is preliminary data.</text>
</comment>
<dbReference type="PANTHER" id="PTHR43479">
    <property type="entry name" value="ACREF/ENVCD OPERON REPRESSOR-RELATED"/>
    <property type="match status" value="1"/>
</dbReference>
<dbReference type="Gene3D" id="1.10.357.10">
    <property type="entry name" value="Tetracycline Repressor, domain 2"/>
    <property type="match status" value="1"/>
</dbReference>
<gene>
    <name evidence="4" type="ORF">C8P63_10769</name>
</gene>
<dbReference type="EMBL" id="QBKR01000007">
    <property type="protein sequence ID" value="PTX61274.1"/>
    <property type="molecule type" value="Genomic_DNA"/>
</dbReference>
<evidence type="ECO:0000259" key="3">
    <source>
        <dbReference type="PROSITE" id="PS50977"/>
    </source>
</evidence>
<dbReference type="InterPro" id="IPR050624">
    <property type="entry name" value="HTH-type_Tx_Regulator"/>
</dbReference>
<evidence type="ECO:0000313" key="4">
    <source>
        <dbReference type="EMBL" id="PTX61274.1"/>
    </source>
</evidence>
<dbReference type="PROSITE" id="PS01081">
    <property type="entry name" value="HTH_TETR_1"/>
    <property type="match status" value="1"/>
</dbReference>
<dbReference type="InterPro" id="IPR023772">
    <property type="entry name" value="DNA-bd_HTH_TetR-type_CS"/>
</dbReference>
<dbReference type="InterPro" id="IPR009057">
    <property type="entry name" value="Homeodomain-like_sf"/>
</dbReference>
<feature type="DNA-binding region" description="H-T-H motif" evidence="2">
    <location>
        <begin position="33"/>
        <end position="52"/>
    </location>
</feature>
<keyword evidence="1 2" id="KW-0238">DNA-binding</keyword>
<proteinExistence type="predicted"/>
<protein>
    <submittedName>
        <fullName evidence="4">TetR family transcriptional regulator</fullName>
    </submittedName>
</protein>
<reference evidence="4 5" key="1">
    <citation type="submission" date="2018-04" db="EMBL/GenBank/DDBJ databases">
        <title>Genomic Encyclopedia of Archaeal and Bacterial Type Strains, Phase II (KMG-II): from individual species to whole genera.</title>
        <authorList>
            <person name="Goeker M."/>
        </authorList>
    </citation>
    <scope>NUCLEOTIDE SEQUENCE [LARGE SCALE GENOMIC DNA]</scope>
    <source>
        <strain evidence="4 5">DSM 45787</strain>
    </source>
</reference>
<dbReference type="PROSITE" id="PS50977">
    <property type="entry name" value="HTH_TETR_2"/>
    <property type="match status" value="1"/>
</dbReference>
<dbReference type="PRINTS" id="PR00455">
    <property type="entry name" value="HTHTETR"/>
</dbReference>
<evidence type="ECO:0000256" key="1">
    <source>
        <dbReference type="ARBA" id="ARBA00023125"/>
    </source>
</evidence>
<dbReference type="InterPro" id="IPR001647">
    <property type="entry name" value="HTH_TetR"/>
</dbReference>
<dbReference type="InterPro" id="IPR036271">
    <property type="entry name" value="Tet_transcr_reg_TetR-rel_C_sf"/>
</dbReference>
<dbReference type="PANTHER" id="PTHR43479:SF11">
    <property type="entry name" value="ACREF_ENVCD OPERON REPRESSOR-RELATED"/>
    <property type="match status" value="1"/>
</dbReference>
<dbReference type="Pfam" id="PF00440">
    <property type="entry name" value="TetR_N"/>
    <property type="match status" value="1"/>
</dbReference>
<dbReference type="SUPFAM" id="SSF46689">
    <property type="entry name" value="Homeodomain-like"/>
    <property type="match status" value="1"/>
</dbReference>
<sequence length="250" mass="29814">MAENRSRRTSKKKQKILLTAERLFLKKGIRAVTVENIVDEAQVSKATFYKYFRNKEDILERVFIHMTDEIAAHYRDIVEQAKRDGLTKEMFLKLFNVNEYDRYYQSDYALELFRDYPELTNKIQSHGLEKVMPFYQELIRLAKAEGIIRTDVDTDVLMVYTLQIRRMFIEHPQLPGHMNVKEATTRFLDLYLYGVMERDSSIKTRRERFPPTVPKKDLHSLVDRLEERDQKSARDFLLYLVDRSKNTGDE</sequence>
<dbReference type="Proteomes" id="UP000244240">
    <property type="component" value="Unassembled WGS sequence"/>
</dbReference>